<dbReference type="PANTHER" id="PTHR24302">
    <property type="entry name" value="CYTOCHROME P450 FAMILY 3"/>
    <property type="match status" value="1"/>
</dbReference>
<evidence type="ECO:0000256" key="4">
    <source>
        <dbReference type="ARBA" id="ARBA00023002"/>
    </source>
</evidence>
<comment type="similarity">
    <text evidence="1">Belongs to the cytochrome P450 family.</text>
</comment>
<dbReference type="GO" id="GO:0016705">
    <property type="term" value="F:oxidoreductase activity, acting on paired donors, with incorporation or reduction of molecular oxygen"/>
    <property type="evidence" value="ECO:0007669"/>
    <property type="project" value="InterPro"/>
</dbReference>
<protein>
    <submittedName>
        <fullName evidence="7">Cytochrome P450 3A6-like</fullName>
    </submittedName>
</protein>
<evidence type="ECO:0000313" key="6">
    <source>
        <dbReference type="Proteomes" id="UP000001554"/>
    </source>
</evidence>
<dbReference type="GO" id="GO:0020037">
    <property type="term" value="F:heme binding"/>
    <property type="evidence" value="ECO:0007669"/>
    <property type="project" value="InterPro"/>
</dbReference>
<evidence type="ECO:0000256" key="2">
    <source>
        <dbReference type="ARBA" id="ARBA00022617"/>
    </source>
</evidence>
<proteinExistence type="inferred from homology"/>
<dbReference type="AlphaFoldDB" id="A0A9J7LXD7"/>
<dbReference type="InterPro" id="IPR036396">
    <property type="entry name" value="Cyt_P450_sf"/>
</dbReference>
<evidence type="ECO:0000256" key="3">
    <source>
        <dbReference type="ARBA" id="ARBA00022723"/>
    </source>
</evidence>
<keyword evidence="6" id="KW-1185">Reference proteome</keyword>
<dbReference type="Pfam" id="PF00067">
    <property type="entry name" value="p450"/>
    <property type="match status" value="1"/>
</dbReference>
<dbReference type="Gene3D" id="1.10.630.10">
    <property type="entry name" value="Cytochrome P450"/>
    <property type="match status" value="4"/>
</dbReference>
<dbReference type="GO" id="GO:0005506">
    <property type="term" value="F:iron ion binding"/>
    <property type="evidence" value="ECO:0007669"/>
    <property type="project" value="InterPro"/>
</dbReference>
<dbReference type="GeneID" id="118425343"/>
<name>A0A9J7LXD7_BRAFL</name>
<dbReference type="PANTHER" id="PTHR24302:SF15">
    <property type="entry name" value="FATTY-ACID PEROXYGENASE"/>
    <property type="match status" value="1"/>
</dbReference>
<dbReference type="Proteomes" id="UP000001554">
    <property type="component" value="Chromosome 11"/>
</dbReference>
<sequence length="270" mass="30122">MENLEKMCSEGTTFDVKRVFGCFSMDVIASTAFGVDVNSHKNPQDAFVENARKIDITTFTALPPYLVIGGLSPDEMFSQVVAVFTAGYSNSSGLLANTALYLTKNPDVMDKLQRILSYFLPKYVLQKLGFAIFPADVVSFFRGVFDDIVDERSKQPPDQRRVDLLELMTRSNEDKIHKHLKDDEGERGGLSPDEMFSQVVAVFTAGYSNSSGLLANTALYLTKNPDVMDKLQHTTMKWITVPAGTEVVVDTGHLHMDHGYWEDPMTFNPV</sequence>
<organism evidence="6 7">
    <name type="scientific">Branchiostoma floridae</name>
    <name type="common">Florida lancelet</name>
    <name type="synonym">Amphioxus</name>
    <dbReference type="NCBI Taxonomy" id="7739"/>
    <lineage>
        <taxon>Eukaryota</taxon>
        <taxon>Metazoa</taxon>
        <taxon>Chordata</taxon>
        <taxon>Cephalochordata</taxon>
        <taxon>Leptocardii</taxon>
        <taxon>Amphioxiformes</taxon>
        <taxon>Branchiostomatidae</taxon>
        <taxon>Branchiostoma</taxon>
    </lineage>
</organism>
<reference evidence="7" key="2">
    <citation type="submission" date="2025-08" db="UniProtKB">
        <authorList>
            <consortium name="RefSeq"/>
        </authorList>
    </citation>
    <scope>IDENTIFICATION</scope>
    <source>
        <strain evidence="7">S238N-H82</strain>
        <tissue evidence="7">Testes</tissue>
    </source>
</reference>
<evidence type="ECO:0000256" key="1">
    <source>
        <dbReference type="ARBA" id="ARBA00010617"/>
    </source>
</evidence>
<keyword evidence="5" id="KW-0408">Iron</keyword>
<evidence type="ECO:0000256" key="5">
    <source>
        <dbReference type="ARBA" id="ARBA00023004"/>
    </source>
</evidence>
<dbReference type="KEGG" id="bfo:118425343"/>
<dbReference type="SUPFAM" id="SSF48264">
    <property type="entry name" value="Cytochrome P450"/>
    <property type="match status" value="2"/>
</dbReference>
<dbReference type="OrthoDB" id="1470350at2759"/>
<keyword evidence="2" id="KW-0349">Heme</keyword>
<evidence type="ECO:0000313" key="7">
    <source>
        <dbReference type="RefSeq" id="XP_035690045.1"/>
    </source>
</evidence>
<keyword evidence="3" id="KW-0479">Metal-binding</keyword>
<accession>A0A9J7LXD7</accession>
<keyword evidence="4" id="KW-0560">Oxidoreductase</keyword>
<dbReference type="InterPro" id="IPR001128">
    <property type="entry name" value="Cyt_P450"/>
</dbReference>
<reference evidence="6" key="1">
    <citation type="journal article" date="2020" name="Nat. Ecol. Evol.">
        <title>Deeply conserved synteny resolves early events in vertebrate evolution.</title>
        <authorList>
            <person name="Simakov O."/>
            <person name="Marletaz F."/>
            <person name="Yue J.X."/>
            <person name="O'Connell B."/>
            <person name="Jenkins J."/>
            <person name="Brandt A."/>
            <person name="Calef R."/>
            <person name="Tung C.H."/>
            <person name="Huang T.K."/>
            <person name="Schmutz J."/>
            <person name="Satoh N."/>
            <person name="Yu J.K."/>
            <person name="Putnam N.H."/>
            <person name="Green R.E."/>
            <person name="Rokhsar D.S."/>
        </authorList>
    </citation>
    <scope>NUCLEOTIDE SEQUENCE [LARGE SCALE GENOMIC DNA]</scope>
    <source>
        <strain evidence="6">S238N-H82</strain>
    </source>
</reference>
<dbReference type="RefSeq" id="XP_035690045.1">
    <property type="nucleotide sequence ID" value="XM_035834152.1"/>
</dbReference>
<dbReference type="InterPro" id="IPR050705">
    <property type="entry name" value="Cytochrome_P450_3A"/>
</dbReference>
<dbReference type="GO" id="GO:0008395">
    <property type="term" value="F:steroid hydroxylase activity"/>
    <property type="evidence" value="ECO:0000318"/>
    <property type="project" value="GO_Central"/>
</dbReference>
<gene>
    <name evidence="7" type="primary">LOC118425343</name>
</gene>